<organism evidence="2 3">
    <name type="scientific">Morchella conica CCBAS932</name>
    <dbReference type="NCBI Taxonomy" id="1392247"/>
    <lineage>
        <taxon>Eukaryota</taxon>
        <taxon>Fungi</taxon>
        <taxon>Dikarya</taxon>
        <taxon>Ascomycota</taxon>
        <taxon>Pezizomycotina</taxon>
        <taxon>Pezizomycetes</taxon>
        <taxon>Pezizales</taxon>
        <taxon>Morchellaceae</taxon>
        <taxon>Morchella</taxon>
    </lineage>
</organism>
<dbReference type="EMBL" id="ML119172">
    <property type="protein sequence ID" value="RPB07922.1"/>
    <property type="molecule type" value="Genomic_DNA"/>
</dbReference>
<evidence type="ECO:0000313" key="3">
    <source>
        <dbReference type="Proteomes" id="UP000277580"/>
    </source>
</evidence>
<sequence length="121" mass="13522">MYKIFMNIDLGSKVCSLAYSIKTGLEFGYVDHSFQNTIRLILLLVFIFGSIDLGVGVVKTRIFLPPEFLGLINYDKTINRGTHLRNGKKFIVYSGSDRVDGLDLSCRLNDDRHEAESGTAG</sequence>
<dbReference type="AlphaFoldDB" id="A0A3N4KF03"/>
<keyword evidence="1" id="KW-1133">Transmembrane helix</keyword>
<gene>
    <name evidence="2" type="ORF">P167DRAFT_549358</name>
</gene>
<protein>
    <submittedName>
        <fullName evidence="2">Uncharacterized protein</fullName>
    </submittedName>
</protein>
<keyword evidence="1" id="KW-0472">Membrane</keyword>
<dbReference type="InParanoid" id="A0A3N4KF03"/>
<reference evidence="2 3" key="1">
    <citation type="journal article" date="2018" name="Nat. Ecol. Evol.">
        <title>Pezizomycetes genomes reveal the molecular basis of ectomycorrhizal truffle lifestyle.</title>
        <authorList>
            <person name="Murat C."/>
            <person name="Payen T."/>
            <person name="Noel B."/>
            <person name="Kuo A."/>
            <person name="Morin E."/>
            <person name="Chen J."/>
            <person name="Kohler A."/>
            <person name="Krizsan K."/>
            <person name="Balestrini R."/>
            <person name="Da Silva C."/>
            <person name="Montanini B."/>
            <person name="Hainaut M."/>
            <person name="Levati E."/>
            <person name="Barry K.W."/>
            <person name="Belfiori B."/>
            <person name="Cichocki N."/>
            <person name="Clum A."/>
            <person name="Dockter R.B."/>
            <person name="Fauchery L."/>
            <person name="Guy J."/>
            <person name="Iotti M."/>
            <person name="Le Tacon F."/>
            <person name="Lindquist E.A."/>
            <person name="Lipzen A."/>
            <person name="Malagnac F."/>
            <person name="Mello A."/>
            <person name="Molinier V."/>
            <person name="Miyauchi S."/>
            <person name="Poulain J."/>
            <person name="Riccioni C."/>
            <person name="Rubini A."/>
            <person name="Sitrit Y."/>
            <person name="Splivallo R."/>
            <person name="Traeger S."/>
            <person name="Wang M."/>
            <person name="Zifcakova L."/>
            <person name="Wipf D."/>
            <person name="Zambonelli A."/>
            <person name="Paolocci F."/>
            <person name="Nowrousian M."/>
            <person name="Ottonello S."/>
            <person name="Baldrian P."/>
            <person name="Spatafora J.W."/>
            <person name="Henrissat B."/>
            <person name="Nagy L.G."/>
            <person name="Aury J.M."/>
            <person name="Wincker P."/>
            <person name="Grigoriev I.V."/>
            <person name="Bonfante P."/>
            <person name="Martin F.M."/>
        </authorList>
    </citation>
    <scope>NUCLEOTIDE SEQUENCE [LARGE SCALE GENOMIC DNA]</scope>
    <source>
        <strain evidence="2 3">CCBAS932</strain>
    </source>
</reference>
<name>A0A3N4KF03_9PEZI</name>
<proteinExistence type="predicted"/>
<evidence type="ECO:0000256" key="1">
    <source>
        <dbReference type="SAM" id="Phobius"/>
    </source>
</evidence>
<evidence type="ECO:0000313" key="2">
    <source>
        <dbReference type="EMBL" id="RPB07922.1"/>
    </source>
</evidence>
<feature type="transmembrane region" description="Helical" evidence="1">
    <location>
        <begin position="38"/>
        <end position="58"/>
    </location>
</feature>
<accession>A0A3N4KF03</accession>
<keyword evidence="3" id="KW-1185">Reference proteome</keyword>
<keyword evidence="1" id="KW-0812">Transmembrane</keyword>
<dbReference type="Proteomes" id="UP000277580">
    <property type="component" value="Unassembled WGS sequence"/>
</dbReference>